<sequence length="317" mass="33856">MDRQPTMTLRGARYMARTTATRAITHRRTLITAPAVSERVVAPQIRRITPTNHDPSWAETLASALVLDHMSMKSGTGLMGATCPWSLEGAYRLGMHGALVVEGPARADDEFDAVRVTVSSDHGISFEQKIAGGPVFIASVSLEGSAAKNPWVQPGYELVRCSRAINMSGSYSSSEYDCVDQSLDEVLQALSSHERCGFDSLTLPAAASAEAEEEEPDTVRLTLPSTDHGIHFHQSEGGPVTVAGVIPSGAAAKNAWVQPGCQLVRASRAVNMSGSFKSMEFDCADQGLNEVLNALSSIDRCGLEELTLVLRCPLPSA</sequence>
<accession>A0A835XTD3</accession>
<dbReference type="AlphaFoldDB" id="A0A835XTD3"/>
<protein>
    <submittedName>
        <fullName evidence="1">Uncharacterized protein</fullName>
    </submittedName>
</protein>
<keyword evidence="2" id="KW-1185">Reference proteome</keyword>
<organism evidence="1 2">
    <name type="scientific">Edaphochlamys debaryana</name>
    <dbReference type="NCBI Taxonomy" id="47281"/>
    <lineage>
        <taxon>Eukaryota</taxon>
        <taxon>Viridiplantae</taxon>
        <taxon>Chlorophyta</taxon>
        <taxon>core chlorophytes</taxon>
        <taxon>Chlorophyceae</taxon>
        <taxon>CS clade</taxon>
        <taxon>Chlamydomonadales</taxon>
        <taxon>Chlamydomonadales incertae sedis</taxon>
        <taxon>Edaphochlamys</taxon>
    </lineage>
</organism>
<evidence type="ECO:0000313" key="2">
    <source>
        <dbReference type="Proteomes" id="UP000612055"/>
    </source>
</evidence>
<reference evidence="1" key="1">
    <citation type="journal article" date="2020" name="bioRxiv">
        <title>Comparative genomics of Chlamydomonas.</title>
        <authorList>
            <person name="Craig R.J."/>
            <person name="Hasan A.R."/>
            <person name="Ness R.W."/>
            <person name="Keightley P.D."/>
        </authorList>
    </citation>
    <scope>NUCLEOTIDE SEQUENCE</scope>
    <source>
        <strain evidence="1">CCAP 11/70</strain>
    </source>
</reference>
<evidence type="ECO:0000313" key="1">
    <source>
        <dbReference type="EMBL" id="KAG2490847.1"/>
    </source>
</evidence>
<dbReference type="EMBL" id="JAEHOE010000058">
    <property type="protein sequence ID" value="KAG2490847.1"/>
    <property type="molecule type" value="Genomic_DNA"/>
</dbReference>
<name>A0A835XTD3_9CHLO</name>
<comment type="caution">
    <text evidence="1">The sequence shown here is derived from an EMBL/GenBank/DDBJ whole genome shotgun (WGS) entry which is preliminary data.</text>
</comment>
<gene>
    <name evidence="1" type="ORF">HYH03_010765</name>
</gene>
<proteinExistence type="predicted"/>
<dbReference type="Proteomes" id="UP000612055">
    <property type="component" value="Unassembled WGS sequence"/>
</dbReference>